<evidence type="ECO:0000256" key="3">
    <source>
        <dbReference type="ARBA" id="ARBA00022692"/>
    </source>
</evidence>
<evidence type="ECO:0000256" key="1">
    <source>
        <dbReference type="ARBA" id="ARBA00004141"/>
    </source>
</evidence>
<evidence type="ECO:0000256" key="7">
    <source>
        <dbReference type="SAM" id="SignalP"/>
    </source>
</evidence>
<dbReference type="InterPro" id="IPR007248">
    <property type="entry name" value="Mpv17_PMP22"/>
</dbReference>
<evidence type="ECO:0000256" key="6">
    <source>
        <dbReference type="RuleBase" id="RU363053"/>
    </source>
</evidence>
<dbReference type="AlphaFoldDB" id="A0A7S1Z6U1"/>
<feature type="signal peptide" evidence="7">
    <location>
        <begin position="1"/>
        <end position="18"/>
    </location>
</feature>
<name>A0A7S1Z6U1_TRICV</name>
<evidence type="ECO:0008006" key="9">
    <source>
        <dbReference type="Google" id="ProtNLM"/>
    </source>
</evidence>
<dbReference type="Pfam" id="PF04117">
    <property type="entry name" value="Mpv17_PMP22"/>
    <property type="match status" value="1"/>
</dbReference>
<protein>
    <recommendedName>
        <fullName evidence="9">Peroxisomal membrane protein MPV17</fullName>
    </recommendedName>
</protein>
<reference evidence="8" key="1">
    <citation type="submission" date="2021-01" db="EMBL/GenBank/DDBJ databases">
        <authorList>
            <person name="Corre E."/>
            <person name="Pelletier E."/>
            <person name="Niang G."/>
            <person name="Scheremetjew M."/>
            <person name="Finn R."/>
            <person name="Kale V."/>
            <person name="Holt S."/>
            <person name="Cochrane G."/>
            <person name="Meng A."/>
            <person name="Brown T."/>
            <person name="Cohen L."/>
        </authorList>
    </citation>
    <scope>NUCLEOTIDE SEQUENCE</scope>
    <source>
        <strain evidence="8">Grunow 1884</strain>
    </source>
</reference>
<accession>A0A7S1Z6U1</accession>
<organism evidence="8">
    <name type="scientific">Trieres chinensis</name>
    <name type="common">Marine centric diatom</name>
    <name type="synonym">Odontella sinensis</name>
    <dbReference type="NCBI Taxonomy" id="1514140"/>
    <lineage>
        <taxon>Eukaryota</taxon>
        <taxon>Sar</taxon>
        <taxon>Stramenopiles</taxon>
        <taxon>Ochrophyta</taxon>
        <taxon>Bacillariophyta</taxon>
        <taxon>Mediophyceae</taxon>
        <taxon>Biddulphiophycidae</taxon>
        <taxon>Eupodiscales</taxon>
        <taxon>Parodontellaceae</taxon>
        <taxon>Trieres</taxon>
    </lineage>
</organism>
<keyword evidence="7" id="KW-0732">Signal</keyword>
<dbReference type="PANTHER" id="PTHR11266">
    <property type="entry name" value="PEROXISOMAL MEMBRANE PROTEIN 2, PXMP2 MPV17"/>
    <property type="match status" value="1"/>
</dbReference>
<comment type="similarity">
    <text evidence="2 6">Belongs to the peroxisomal membrane protein PXMP2/4 family.</text>
</comment>
<keyword evidence="4" id="KW-1133">Transmembrane helix</keyword>
<evidence type="ECO:0000256" key="4">
    <source>
        <dbReference type="ARBA" id="ARBA00022989"/>
    </source>
</evidence>
<sequence length="248" mass="27116">MAPVRFCIVASLLAAVTASRSAFVPTRRCGTSTPRTAFKQHGSALSLTLDSIEVDPVLIEHIATGGALALAGDVIAQSLTSEKSASDSEGGLNIPPEDWDKVRTAAFVVFGALYTGGVQHFIFGFLNATFDNPIKRLLLAQFFFIPFCYYPTFLFMVPTLRAGWEAGGDFASPEAVERRESLFTEVFGKIPSTLLRNWCFWLPVQFVQFSFVPTDLQVTYCAAFGVIWNAILSWSTSSTQEAKTEASK</sequence>
<evidence type="ECO:0000256" key="2">
    <source>
        <dbReference type="ARBA" id="ARBA00006824"/>
    </source>
</evidence>
<comment type="subcellular location">
    <subcellularLocation>
        <location evidence="1">Membrane</location>
        <topology evidence="1">Multi-pass membrane protein</topology>
    </subcellularLocation>
</comment>
<keyword evidence="3" id="KW-0812">Transmembrane</keyword>
<dbReference type="EMBL" id="HBGO01009605">
    <property type="protein sequence ID" value="CAD9329761.1"/>
    <property type="molecule type" value="Transcribed_RNA"/>
</dbReference>
<dbReference type="GO" id="GO:0005737">
    <property type="term" value="C:cytoplasm"/>
    <property type="evidence" value="ECO:0007669"/>
    <property type="project" value="TreeGrafter"/>
</dbReference>
<dbReference type="PANTHER" id="PTHR11266:SF17">
    <property type="entry name" value="PROTEIN MPV17"/>
    <property type="match status" value="1"/>
</dbReference>
<keyword evidence="5" id="KW-0472">Membrane</keyword>
<feature type="chain" id="PRO_5031436101" description="Peroxisomal membrane protein MPV17" evidence="7">
    <location>
        <begin position="19"/>
        <end position="248"/>
    </location>
</feature>
<proteinExistence type="inferred from homology"/>
<gene>
    <name evidence="8" type="ORF">OSIN01602_LOCUS5306</name>
</gene>
<dbReference type="GO" id="GO:0016020">
    <property type="term" value="C:membrane"/>
    <property type="evidence" value="ECO:0007669"/>
    <property type="project" value="UniProtKB-SubCell"/>
</dbReference>
<evidence type="ECO:0000313" key="8">
    <source>
        <dbReference type="EMBL" id="CAD9329761.1"/>
    </source>
</evidence>
<evidence type="ECO:0000256" key="5">
    <source>
        <dbReference type="ARBA" id="ARBA00023136"/>
    </source>
</evidence>